<proteinExistence type="predicted"/>
<dbReference type="InterPro" id="IPR036812">
    <property type="entry name" value="NAD(P)_OxRdtase_dom_sf"/>
</dbReference>
<feature type="domain" description="NADP-dependent oxidoreductase" evidence="1">
    <location>
        <begin position="129"/>
        <end position="235"/>
    </location>
</feature>
<dbReference type="Pfam" id="PF00248">
    <property type="entry name" value="Aldo_ket_red"/>
    <property type="match status" value="1"/>
</dbReference>
<dbReference type="InterPro" id="IPR018170">
    <property type="entry name" value="Aldo/ket_reductase_CS"/>
</dbReference>
<dbReference type="PRINTS" id="PR00069">
    <property type="entry name" value="ALDKETRDTASE"/>
</dbReference>
<accession>A0AAD8J702</accession>
<name>A0AAD8J702_9APIA</name>
<gene>
    <name evidence="2" type="ORF">POM88_008239</name>
</gene>
<keyword evidence="3" id="KW-1185">Reference proteome</keyword>
<dbReference type="InterPro" id="IPR020471">
    <property type="entry name" value="AKR"/>
</dbReference>
<dbReference type="Gene3D" id="3.20.20.100">
    <property type="entry name" value="NADP-dependent oxidoreductase domain"/>
    <property type="match status" value="1"/>
</dbReference>
<dbReference type="PROSITE" id="PS00798">
    <property type="entry name" value="ALDOKETO_REDUCTASE_1"/>
    <property type="match status" value="1"/>
</dbReference>
<dbReference type="GO" id="GO:0016491">
    <property type="term" value="F:oxidoreductase activity"/>
    <property type="evidence" value="ECO:0007669"/>
    <property type="project" value="InterPro"/>
</dbReference>
<dbReference type="PANTHER" id="PTHR11732">
    <property type="entry name" value="ALDO/KETO REDUCTASE"/>
    <property type="match status" value="1"/>
</dbReference>
<dbReference type="AlphaFoldDB" id="A0AAD8J702"/>
<protein>
    <recommendedName>
        <fullName evidence="1">NADP-dependent oxidoreductase domain-containing protein</fullName>
    </recommendedName>
</protein>
<evidence type="ECO:0000313" key="2">
    <source>
        <dbReference type="EMBL" id="KAK1398376.1"/>
    </source>
</evidence>
<dbReference type="Proteomes" id="UP001237642">
    <property type="component" value="Unassembled WGS sequence"/>
</dbReference>
<comment type="caution">
    <text evidence="2">The sequence shown here is derived from an EMBL/GenBank/DDBJ whole genome shotgun (WGS) entry which is preliminary data.</text>
</comment>
<evidence type="ECO:0000313" key="3">
    <source>
        <dbReference type="Proteomes" id="UP001237642"/>
    </source>
</evidence>
<reference evidence="2" key="1">
    <citation type="submission" date="2023-02" db="EMBL/GenBank/DDBJ databases">
        <title>Genome of toxic invasive species Heracleum sosnowskyi carries increased number of genes despite the absence of recent whole-genome duplications.</title>
        <authorList>
            <person name="Schelkunov M."/>
            <person name="Shtratnikova V."/>
            <person name="Makarenko M."/>
            <person name="Klepikova A."/>
            <person name="Omelchenko D."/>
            <person name="Novikova G."/>
            <person name="Obukhova E."/>
            <person name="Bogdanov V."/>
            <person name="Penin A."/>
            <person name="Logacheva M."/>
        </authorList>
    </citation>
    <scope>NUCLEOTIDE SEQUENCE</scope>
    <source>
        <strain evidence="2">Hsosn_3</strain>
        <tissue evidence="2">Leaf</tissue>
    </source>
</reference>
<dbReference type="SUPFAM" id="SSF51430">
    <property type="entry name" value="NAD(P)-linked oxidoreductase"/>
    <property type="match status" value="1"/>
</dbReference>
<evidence type="ECO:0000259" key="1">
    <source>
        <dbReference type="Pfam" id="PF00248"/>
    </source>
</evidence>
<dbReference type="InterPro" id="IPR023210">
    <property type="entry name" value="NADP_OxRdtase_dom"/>
</dbReference>
<dbReference type="EMBL" id="JAUIZM010000002">
    <property type="protein sequence ID" value="KAK1398376.1"/>
    <property type="molecule type" value="Genomic_DNA"/>
</dbReference>
<reference evidence="2" key="2">
    <citation type="submission" date="2023-05" db="EMBL/GenBank/DDBJ databases">
        <authorList>
            <person name="Schelkunov M.I."/>
        </authorList>
    </citation>
    <scope>NUCLEOTIDE SEQUENCE</scope>
    <source>
        <strain evidence="2">Hsosn_3</strain>
        <tissue evidence="2">Leaf</tissue>
    </source>
</reference>
<organism evidence="2 3">
    <name type="scientific">Heracleum sosnowskyi</name>
    <dbReference type="NCBI Taxonomy" id="360622"/>
    <lineage>
        <taxon>Eukaryota</taxon>
        <taxon>Viridiplantae</taxon>
        <taxon>Streptophyta</taxon>
        <taxon>Embryophyta</taxon>
        <taxon>Tracheophyta</taxon>
        <taxon>Spermatophyta</taxon>
        <taxon>Magnoliopsida</taxon>
        <taxon>eudicotyledons</taxon>
        <taxon>Gunneridae</taxon>
        <taxon>Pentapetalae</taxon>
        <taxon>asterids</taxon>
        <taxon>campanulids</taxon>
        <taxon>Apiales</taxon>
        <taxon>Apiaceae</taxon>
        <taxon>Apioideae</taxon>
        <taxon>apioid superclade</taxon>
        <taxon>Tordylieae</taxon>
        <taxon>Tordyliinae</taxon>
        <taxon>Heracleum</taxon>
    </lineage>
</organism>
<sequence length="288" mass="32081">MLIIPRGSWFIFDSETESFGEFGQPCGIMKKYHKRKYRMTLGILEGCLTLCDVLRTGKFDIWVMRKYGVEESWSKDFSVDTTVVDMFLQGSDVNVSIWSVDLVGKATAFMEIPTVTLHSTSGHLSMPVIGMGTAVDRRNYDPAAIKEAIVEVVKAGYRHFDTAGLYKSEPYLGEALSDALKLGLVSRDELFVTTKLWSADAHPGLVVPALKKSLQNLQLGYVDLYLIHWPISVKPGEYVFPVNKEDLLPMDFKSVELTVSCNNSSCYKLSRNEPGLATEEAEGLVLSS</sequence>